<dbReference type="EMBL" id="JBHLUH010000063">
    <property type="protein sequence ID" value="MFC0531973.1"/>
    <property type="molecule type" value="Genomic_DNA"/>
</dbReference>
<keyword evidence="1" id="KW-0732">Signal</keyword>
<comment type="caution">
    <text evidence="2">The sequence shown here is derived from an EMBL/GenBank/DDBJ whole genome shotgun (WGS) entry which is preliminary data.</text>
</comment>
<keyword evidence="3" id="KW-1185">Reference proteome</keyword>
<accession>A0ABV6MC76</accession>
<name>A0ABV6MC76_9ACTN</name>
<organism evidence="2 3">
    <name type="scientific">Phytohabitans kaempferiae</name>
    <dbReference type="NCBI Taxonomy" id="1620943"/>
    <lineage>
        <taxon>Bacteria</taxon>
        <taxon>Bacillati</taxon>
        <taxon>Actinomycetota</taxon>
        <taxon>Actinomycetes</taxon>
        <taxon>Micromonosporales</taxon>
        <taxon>Micromonosporaceae</taxon>
    </lineage>
</organism>
<sequence>MDRRGFISTVGAASAAAATTAVVADPALAGPATAKAPKVDDRFLDTLTTINNLQVPGVLSGYENQIASGTSPRNLARNALRLVAAYANQRGAYYHQESLLPPVAALADALRARQNPSGLYDVGNLDSPPDTSFAMADIGLTYKLLEKDGSPTTVAIRDKYLAIMQKATDALVKGGVHTPNHRWEICKALSYIYDITKKKNVLARIDDWLGEGIDQDNEGEYSERSPNYASEVTNRSLVIVARLADRPKLRENVRQNLEMTLFRLQPNGEVETVHSRRQDQTGVQEVWKYWTHFREMAIVYNDRRFAAVAEQIGDQVAANPQSFASSGYSVGEFLAEALAYPDLAGELPRPAQLSTNYEKRTHNSHLVCIRRGDTTARIFGGTDYHNERRDSAGQETTIREIASGLSTNPTFFKFRKGAAILDSVRMSPSFFSTGHFRSNGLKPFQGGWRLTDTVKVPYHLPLPQKHRRGNGDYALTSEGRFYSKMDFANRPKQFKVLETKITIREVRPGVFEIEFEVNGPKTSLGIELAFRSGGTLDGVVGSGGAYQLVEGEGTYTVGDDVITFGPGNGPTSTSLGAGEKYTHLSGSLTPSGQRVYIGGSVPFRYLLRIG</sequence>
<feature type="chain" id="PRO_5046790888" evidence="1">
    <location>
        <begin position="24"/>
        <end position="610"/>
    </location>
</feature>
<protein>
    <submittedName>
        <fullName evidence="2">Uncharacterized protein</fullName>
    </submittedName>
</protein>
<gene>
    <name evidence="2" type="ORF">ACFFIA_30415</name>
</gene>
<evidence type="ECO:0000256" key="1">
    <source>
        <dbReference type="SAM" id="SignalP"/>
    </source>
</evidence>
<dbReference type="Proteomes" id="UP001589867">
    <property type="component" value="Unassembled WGS sequence"/>
</dbReference>
<dbReference type="PROSITE" id="PS51318">
    <property type="entry name" value="TAT"/>
    <property type="match status" value="1"/>
</dbReference>
<proteinExistence type="predicted"/>
<evidence type="ECO:0000313" key="2">
    <source>
        <dbReference type="EMBL" id="MFC0531973.1"/>
    </source>
</evidence>
<reference evidence="2 3" key="1">
    <citation type="submission" date="2024-09" db="EMBL/GenBank/DDBJ databases">
        <authorList>
            <person name="Sun Q."/>
            <person name="Mori K."/>
        </authorList>
    </citation>
    <scope>NUCLEOTIDE SEQUENCE [LARGE SCALE GENOMIC DNA]</scope>
    <source>
        <strain evidence="2 3">TBRC 3947</strain>
    </source>
</reference>
<dbReference type="RefSeq" id="WP_377257377.1">
    <property type="nucleotide sequence ID" value="NZ_JBHLUH010000063.1"/>
</dbReference>
<feature type="signal peptide" evidence="1">
    <location>
        <begin position="1"/>
        <end position="23"/>
    </location>
</feature>
<evidence type="ECO:0000313" key="3">
    <source>
        <dbReference type="Proteomes" id="UP001589867"/>
    </source>
</evidence>
<dbReference type="InterPro" id="IPR006311">
    <property type="entry name" value="TAT_signal"/>
</dbReference>